<dbReference type="GO" id="GO:0004826">
    <property type="term" value="F:phenylalanine-tRNA ligase activity"/>
    <property type="evidence" value="ECO:0007669"/>
    <property type="project" value="InterPro"/>
</dbReference>
<name>A0A7S8IDK3_9CHLR</name>
<dbReference type="Pfam" id="PF03483">
    <property type="entry name" value="B3_4"/>
    <property type="match status" value="1"/>
</dbReference>
<evidence type="ECO:0000313" key="2">
    <source>
        <dbReference type="EMBL" id="QPC81642.1"/>
    </source>
</evidence>
<gene>
    <name evidence="2" type="ORF">G4Y79_18385</name>
</gene>
<dbReference type="AlphaFoldDB" id="A0A7S8IDK3"/>
<reference evidence="2 3" key="1">
    <citation type="submission" date="2020-02" db="EMBL/GenBank/DDBJ databases">
        <authorList>
            <person name="Zheng R.K."/>
            <person name="Sun C.M."/>
        </authorList>
    </citation>
    <scope>NUCLEOTIDE SEQUENCE [LARGE SCALE GENOMIC DNA]</scope>
    <source>
        <strain evidence="3">rifampicinis</strain>
    </source>
</reference>
<protein>
    <recommendedName>
        <fullName evidence="1">B3/B4 tRNA-binding domain-containing protein</fullName>
    </recommendedName>
</protein>
<dbReference type="EMBL" id="CP062983">
    <property type="protein sequence ID" value="QPC81642.1"/>
    <property type="molecule type" value="Genomic_DNA"/>
</dbReference>
<dbReference type="GO" id="GO:0003723">
    <property type="term" value="F:RNA binding"/>
    <property type="evidence" value="ECO:0007669"/>
    <property type="project" value="InterPro"/>
</dbReference>
<evidence type="ECO:0000313" key="3">
    <source>
        <dbReference type="Proteomes" id="UP000594468"/>
    </source>
</evidence>
<dbReference type="PANTHER" id="PTHR39209">
    <property type="match status" value="1"/>
</dbReference>
<proteinExistence type="predicted"/>
<keyword evidence="3" id="KW-1185">Reference proteome</keyword>
<dbReference type="SUPFAM" id="SSF56037">
    <property type="entry name" value="PheT/TilS domain"/>
    <property type="match status" value="1"/>
</dbReference>
<dbReference type="SMART" id="SM00873">
    <property type="entry name" value="B3_4"/>
    <property type="match status" value="1"/>
</dbReference>
<dbReference type="Proteomes" id="UP000594468">
    <property type="component" value="Chromosome"/>
</dbReference>
<dbReference type="InterPro" id="IPR005146">
    <property type="entry name" value="B3/B4_tRNA-bd"/>
</dbReference>
<dbReference type="InterPro" id="IPR020825">
    <property type="entry name" value="Phe-tRNA_synthase-like_B3/B4"/>
</dbReference>
<organism evidence="2 3">
    <name type="scientific">Phototrophicus methaneseepsis</name>
    <dbReference type="NCBI Taxonomy" id="2710758"/>
    <lineage>
        <taxon>Bacteria</taxon>
        <taxon>Bacillati</taxon>
        <taxon>Chloroflexota</taxon>
        <taxon>Candidatus Thermofontia</taxon>
        <taxon>Phototrophicales</taxon>
        <taxon>Phototrophicaceae</taxon>
        <taxon>Phototrophicus</taxon>
    </lineage>
</organism>
<evidence type="ECO:0000259" key="1">
    <source>
        <dbReference type="SMART" id="SM00873"/>
    </source>
</evidence>
<dbReference type="PANTHER" id="PTHR39209:SF2">
    <property type="entry name" value="CYTOPLASMIC PROTEIN"/>
    <property type="match status" value="1"/>
</dbReference>
<sequence>MPGFQYSQVIARDFPQVVGGVIYATGLSNGPSSTALLAQYHQEQQATLERIGDTPLSERPSLAAWRAAFRQFNVDPTKYRNAAEALLRRLTKKGDIPSINMLVDIGNMVAIRYALPIAMIDIGALQDSITVHYSDGTESFIDLGSDEPVQPEAGEVIFTDAANTVYARRWCWRQSAHSAARSNTQDILITIEAQHEYGRQDVEAALIDIRDLLAQHTTATTQFAILDSQITQTPW</sequence>
<dbReference type="Gene3D" id="3.50.40.10">
    <property type="entry name" value="Phenylalanyl-trna Synthetase, Chain B, domain 3"/>
    <property type="match status" value="1"/>
</dbReference>
<dbReference type="RefSeq" id="WP_195169713.1">
    <property type="nucleotide sequence ID" value="NZ_CP062983.1"/>
</dbReference>
<accession>A0A7S8IDK3</accession>
<feature type="domain" description="B3/B4 tRNA-binding" evidence="1">
    <location>
        <begin position="63"/>
        <end position="218"/>
    </location>
</feature>
<dbReference type="KEGG" id="pmet:G4Y79_18385"/>